<evidence type="ECO:0000313" key="5">
    <source>
        <dbReference type="Proteomes" id="UP000195540"/>
    </source>
</evidence>
<keyword evidence="2" id="KW-0449">Lipoprotein</keyword>
<dbReference type="Proteomes" id="UP001171165">
    <property type="component" value="Unassembled WGS sequence"/>
</dbReference>
<evidence type="ECO:0000313" key="6">
    <source>
        <dbReference type="Proteomes" id="UP000251485"/>
    </source>
</evidence>
<proteinExistence type="predicted"/>
<dbReference type="EMBL" id="UAUE01000013">
    <property type="protein sequence ID" value="SPY96301.1"/>
    <property type="molecule type" value="Genomic_DNA"/>
</dbReference>
<sequence length="68" mass="7830">MMLLFLKRLFLFVIFTIGISALTGCIRLEVATPEKPININMNVKIEHEINVKIDRQVEDLLKNNSAIF</sequence>
<dbReference type="KEGG" id="pvl:AOB99_07830"/>
<accession>A0A1Z1SWW0</accession>
<reference evidence="3" key="3">
    <citation type="submission" date="2021-05" db="EMBL/GenBank/DDBJ databases">
        <title>First report of NDM-5 and VEB-6 producing Proteus mirabilis isolated from blood of a sepsis patient in Kolkata, India.</title>
        <authorList>
            <person name="Halder G."/>
            <person name="Chaudhuri B."/>
            <person name="Dutta S."/>
        </authorList>
    </citation>
    <scope>NUCLEOTIDE SEQUENCE [LARGE SCALE GENOMIC DNA]</scope>
    <source>
        <strain evidence="3">7049</strain>
    </source>
</reference>
<reference evidence="2" key="4">
    <citation type="submission" date="2023-06" db="EMBL/GenBank/DDBJ databases">
        <authorList>
            <consortium name="Clinical and Environmental Microbiology Branch: Whole genome sequencing antimicrobial resistance pathogens in the healthcare setting"/>
        </authorList>
    </citation>
    <scope>NUCLEOTIDE SEQUENCE</scope>
    <source>
        <strain evidence="2">Microbial</strain>
    </source>
</reference>
<dbReference type="OrthoDB" id="9807866at2"/>
<evidence type="ECO:0000313" key="4">
    <source>
        <dbReference type="EMBL" id="SPY96301.1"/>
    </source>
</evidence>
<dbReference type="RefSeq" id="WP_004242803.1">
    <property type="nucleotide sequence ID" value="NZ_ABFCQN020000023.1"/>
</dbReference>
<protein>
    <submittedName>
        <fullName evidence="2 4">Lipoprotein</fullName>
    </submittedName>
</protein>
<dbReference type="EMBL" id="CP021694">
    <property type="protein sequence ID" value="ARX34999.1"/>
    <property type="molecule type" value="Genomic_DNA"/>
</dbReference>
<gene>
    <name evidence="1" type="ORF">AM402_12855</name>
    <name evidence="3" type="ORF">I3679_008705</name>
    <name evidence="4" type="ORF">NCTC10975_02012</name>
    <name evidence="2" type="ORF">PW210_001524</name>
</gene>
<dbReference type="EMBL" id="JADQCH020000001">
    <property type="protein sequence ID" value="MEY2344188.1"/>
    <property type="molecule type" value="Genomic_DNA"/>
</dbReference>
<dbReference type="AlphaFoldDB" id="A0A1Z1SWW0"/>
<dbReference type="InterPro" id="IPR025985">
    <property type="entry name" value="YnbE"/>
</dbReference>
<reference evidence="1 5" key="1">
    <citation type="submission" date="2017-05" db="EMBL/GenBank/DDBJ databases">
        <title>Whole genome sequencing of Proteus mirabilis AR_0155.</title>
        <authorList>
            <person name="Conlan S."/>
            <person name="Thomas P.J."/>
            <person name="Mullikin J."/>
            <person name="Frank K.M."/>
            <person name="Segre J.A."/>
        </authorList>
    </citation>
    <scope>NUCLEOTIDE SEQUENCE [LARGE SCALE GENOMIC DNA]</scope>
    <source>
        <strain evidence="1 5">AR_0155</strain>
    </source>
</reference>
<evidence type="ECO:0000313" key="3">
    <source>
        <dbReference type="EMBL" id="MEY2344188.1"/>
    </source>
</evidence>
<dbReference type="GeneID" id="6801201"/>
<name>A0A1Z1SWW0_PROMI</name>
<dbReference type="STRING" id="584.AOUC001_09745"/>
<organism evidence="2 7">
    <name type="scientific">Proteus mirabilis</name>
    <dbReference type="NCBI Taxonomy" id="584"/>
    <lineage>
        <taxon>Bacteria</taxon>
        <taxon>Pseudomonadati</taxon>
        <taxon>Pseudomonadota</taxon>
        <taxon>Gammaproteobacteria</taxon>
        <taxon>Enterobacterales</taxon>
        <taxon>Morganellaceae</taxon>
        <taxon>Proteus</taxon>
    </lineage>
</organism>
<evidence type="ECO:0000313" key="2">
    <source>
        <dbReference type="EMBL" id="EKW9775717.1"/>
    </source>
</evidence>
<dbReference type="PROSITE" id="PS51257">
    <property type="entry name" value="PROKAR_LIPOPROTEIN"/>
    <property type="match status" value="1"/>
</dbReference>
<dbReference type="Proteomes" id="UP000195540">
    <property type="component" value="Chromosome"/>
</dbReference>
<evidence type="ECO:0000313" key="1">
    <source>
        <dbReference type="EMBL" id="ARX34999.1"/>
    </source>
</evidence>
<dbReference type="Pfam" id="PF13617">
    <property type="entry name" value="Lipoprotein_19"/>
    <property type="match status" value="1"/>
</dbReference>
<evidence type="ECO:0000313" key="7">
    <source>
        <dbReference type="Proteomes" id="UP001171165"/>
    </source>
</evidence>
<dbReference type="Proteomes" id="UP000251485">
    <property type="component" value="Unassembled WGS sequence"/>
</dbReference>
<reference evidence="4 6" key="2">
    <citation type="submission" date="2018-06" db="EMBL/GenBank/DDBJ databases">
        <authorList>
            <consortium name="Pathogen Informatics"/>
            <person name="Doyle S."/>
        </authorList>
    </citation>
    <scope>NUCLEOTIDE SEQUENCE [LARGE SCALE GENOMIC DNA]</scope>
    <source>
        <strain evidence="4 6">NCTC10975</strain>
    </source>
</reference>
<dbReference type="EMBL" id="ABKSPD020000004">
    <property type="protein sequence ID" value="EKW9775717.1"/>
    <property type="molecule type" value="Genomic_DNA"/>
</dbReference>